<evidence type="ECO:0000313" key="1">
    <source>
        <dbReference type="EMBL" id="AMW99239.1"/>
    </source>
</evidence>
<accession>A0A143HCT1</accession>
<dbReference type="AlphaFoldDB" id="A0A143HCT1"/>
<name>A0A143HCT1_9BACL</name>
<protein>
    <submittedName>
        <fullName evidence="1">Uncharacterized protein</fullName>
    </submittedName>
</protein>
<proteinExistence type="predicted"/>
<dbReference type="EMBL" id="CP014806">
    <property type="protein sequence ID" value="AMW99239.1"/>
    <property type="molecule type" value="Genomic_DNA"/>
</dbReference>
<gene>
    <name evidence="1" type="ORF">ATY39_07025</name>
</gene>
<dbReference type="KEGG" id="rst:ATY39_07025"/>
<dbReference type="RefSeq" id="WP_066787771.1">
    <property type="nucleotide sequence ID" value="NZ_CP014806.1"/>
</dbReference>
<keyword evidence="2" id="KW-1185">Reference proteome</keyword>
<sequence length="82" mass="9290">MERNKKSPQTVAAESEEVKLNEISLLASVSKIITTTNVVIEELEKNNFTYEETVALLVGMLNPFIEVLEKNPEKRTTIVKRV</sequence>
<reference evidence="1 2" key="1">
    <citation type="journal article" date="2016" name="Genome Announc.">
        <title>Whole-Genome Sequence of Rummeliibacillus stabekisii Strain PP9 Isolated from Antarctic Soil.</title>
        <authorList>
            <person name="da Mota F.F."/>
            <person name="Vollu R.E."/>
            <person name="Jurelevicius D."/>
            <person name="Seldin L."/>
        </authorList>
    </citation>
    <scope>NUCLEOTIDE SEQUENCE [LARGE SCALE GENOMIC DNA]</scope>
    <source>
        <strain evidence="1 2">PP9</strain>
    </source>
</reference>
<reference evidence="2" key="2">
    <citation type="submission" date="2016-03" db="EMBL/GenBank/DDBJ databases">
        <authorList>
            <person name="Ploux O."/>
        </authorList>
    </citation>
    <scope>NUCLEOTIDE SEQUENCE [LARGE SCALE GENOMIC DNA]</scope>
    <source>
        <strain evidence="2">PP9</strain>
    </source>
</reference>
<dbReference type="Proteomes" id="UP000076021">
    <property type="component" value="Chromosome"/>
</dbReference>
<organism evidence="1 2">
    <name type="scientific">Rummeliibacillus stabekisii</name>
    <dbReference type="NCBI Taxonomy" id="241244"/>
    <lineage>
        <taxon>Bacteria</taxon>
        <taxon>Bacillati</taxon>
        <taxon>Bacillota</taxon>
        <taxon>Bacilli</taxon>
        <taxon>Bacillales</taxon>
        <taxon>Caryophanaceae</taxon>
        <taxon>Rummeliibacillus</taxon>
    </lineage>
</organism>
<dbReference type="STRING" id="241244.ATY39_07025"/>
<evidence type="ECO:0000313" key="2">
    <source>
        <dbReference type="Proteomes" id="UP000076021"/>
    </source>
</evidence>